<dbReference type="STRING" id="1123392.GCA_000376425_00655"/>
<dbReference type="RefSeq" id="WP_059754563.1">
    <property type="nucleotide sequence ID" value="NZ_LDUG01000020.1"/>
</dbReference>
<evidence type="ECO:0000313" key="2">
    <source>
        <dbReference type="Proteomes" id="UP000064243"/>
    </source>
</evidence>
<dbReference type="EMBL" id="LDUG01000020">
    <property type="protein sequence ID" value="KVW96232.1"/>
    <property type="molecule type" value="Genomic_DNA"/>
</dbReference>
<dbReference type="PATRIC" id="fig|36861.3.peg.1256"/>
<dbReference type="Proteomes" id="UP000064243">
    <property type="component" value="Unassembled WGS sequence"/>
</dbReference>
<evidence type="ECO:0000313" key="1">
    <source>
        <dbReference type="EMBL" id="KVW96232.1"/>
    </source>
</evidence>
<reference evidence="1 2" key="1">
    <citation type="journal article" date="2015" name="Appl. Environ. Microbiol.">
        <title>Aerobic and Anaerobic Thiosulfate Oxidation by a Cold-Adapted, Subglacial Chemoautotroph.</title>
        <authorList>
            <person name="Harrold Z.R."/>
            <person name="Skidmore M.L."/>
            <person name="Hamilton T.L."/>
            <person name="Desch L."/>
            <person name="Amada K."/>
            <person name="van Gelder W."/>
            <person name="Glover K."/>
            <person name="Roden E.E."/>
            <person name="Boyd E.S."/>
        </authorList>
    </citation>
    <scope>NUCLEOTIDE SEQUENCE [LARGE SCALE GENOMIC DNA]</scope>
    <source>
        <strain evidence="1 2">RG</strain>
    </source>
</reference>
<dbReference type="OrthoDB" id="8563688at2"/>
<organism evidence="1 2">
    <name type="scientific">Thiobacillus denitrificans</name>
    <dbReference type="NCBI Taxonomy" id="36861"/>
    <lineage>
        <taxon>Bacteria</taxon>
        <taxon>Pseudomonadati</taxon>
        <taxon>Pseudomonadota</taxon>
        <taxon>Betaproteobacteria</taxon>
        <taxon>Nitrosomonadales</taxon>
        <taxon>Thiobacillaceae</taxon>
        <taxon>Thiobacillus</taxon>
    </lineage>
</organism>
<name>A0A106BPH2_THIDE</name>
<dbReference type="AlphaFoldDB" id="A0A106BPH2"/>
<proteinExistence type="predicted"/>
<protein>
    <submittedName>
        <fullName evidence="1">Uncharacterized protein</fullName>
    </submittedName>
</protein>
<accession>A0A106BPH2</accession>
<sequence>MPYYVFRMGMFKVLEKQGEWASFKEAKAHTNELRKTLDPKSGDKYKMIFAENEIAAQEALTAERALEKTLFGDDW</sequence>
<comment type="caution">
    <text evidence="1">The sequence shown here is derived from an EMBL/GenBank/DDBJ whole genome shotgun (WGS) entry which is preliminary data.</text>
</comment>
<gene>
    <name evidence="1" type="ORF">ABW22_08045</name>
</gene>
<keyword evidence="2" id="KW-1185">Reference proteome</keyword>